<reference evidence="1 2" key="1">
    <citation type="submission" date="2019-06" db="EMBL/GenBank/DDBJ databases">
        <title>Genome of Acinetobacter radioresistens APH1, a phenol degrading strain.</title>
        <authorList>
            <person name="Liu Y."/>
        </authorList>
    </citation>
    <scope>NUCLEOTIDE SEQUENCE [LARGE SCALE GENOMIC DNA]</scope>
    <source>
        <strain evidence="1 2">APH1</strain>
    </source>
</reference>
<accession>A0A8H2K2S2</accession>
<evidence type="ECO:0000313" key="1">
    <source>
        <dbReference type="EMBL" id="TNX93498.1"/>
    </source>
</evidence>
<proteinExistence type="predicted"/>
<dbReference type="EMBL" id="VFBM01000002">
    <property type="protein sequence ID" value="TNX93498.1"/>
    <property type="molecule type" value="Genomic_DNA"/>
</dbReference>
<protein>
    <submittedName>
        <fullName evidence="1">ATPase</fullName>
    </submittedName>
</protein>
<dbReference type="RefSeq" id="WP_005015560.1">
    <property type="nucleotide sequence ID" value="NZ_BKVS01000068.1"/>
</dbReference>
<comment type="caution">
    <text evidence="1">The sequence shown here is derived from an EMBL/GenBank/DDBJ whole genome shotgun (WGS) entry which is preliminary data.</text>
</comment>
<evidence type="ECO:0000313" key="2">
    <source>
        <dbReference type="Proteomes" id="UP000314285"/>
    </source>
</evidence>
<gene>
    <name evidence="1" type="ORF">FHY67_03360</name>
</gene>
<dbReference type="AlphaFoldDB" id="A0A8H2K2S2"/>
<name>A0A8H2K2S2_ACIRA</name>
<organism evidence="1 2">
    <name type="scientific">Acinetobacter radioresistens</name>
    <dbReference type="NCBI Taxonomy" id="40216"/>
    <lineage>
        <taxon>Bacteria</taxon>
        <taxon>Pseudomonadati</taxon>
        <taxon>Pseudomonadota</taxon>
        <taxon>Gammaproteobacteria</taxon>
        <taxon>Moraxellales</taxon>
        <taxon>Moraxellaceae</taxon>
        <taxon>Acinetobacter</taxon>
    </lineage>
</organism>
<sequence>MPVASKICELLNNKSKPNWWRFTINRAIECGELSSVELEEAYLIAKMEFGLEEKCANYPSLTKPVELTGYHEEVEETRLVSIGNTTNISNLVSQKKLNFQLLD</sequence>
<dbReference type="Proteomes" id="UP000314285">
    <property type="component" value="Unassembled WGS sequence"/>
</dbReference>